<protein>
    <submittedName>
        <fullName evidence="1">CLUMA_CG006422, isoform A</fullName>
    </submittedName>
</protein>
<reference evidence="1 2" key="1">
    <citation type="submission" date="2015-04" db="EMBL/GenBank/DDBJ databases">
        <authorList>
            <person name="Syromyatnikov M.Y."/>
            <person name="Popov V.N."/>
        </authorList>
    </citation>
    <scope>NUCLEOTIDE SEQUENCE [LARGE SCALE GENOMIC DNA]</scope>
</reference>
<proteinExistence type="predicted"/>
<accession>A0A1J1HXW7</accession>
<dbReference type="AlphaFoldDB" id="A0A1J1HXW7"/>
<evidence type="ECO:0000313" key="1">
    <source>
        <dbReference type="EMBL" id="CRK92811.1"/>
    </source>
</evidence>
<dbReference type="EMBL" id="CVRI01000035">
    <property type="protein sequence ID" value="CRK92811.1"/>
    <property type="molecule type" value="Genomic_DNA"/>
</dbReference>
<keyword evidence="2" id="KW-1185">Reference proteome</keyword>
<name>A0A1J1HXW7_9DIPT</name>
<dbReference type="Proteomes" id="UP000183832">
    <property type="component" value="Unassembled WGS sequence"/>
</dbReference>
<organism evidence="1 2">
    <name type="scientific">Clunio marinus</name>
    <dbReference type="NCBI Taxonomy" id="568069"/>
    <lineage>
        <taxon>Eukaryota</taxon>
        <taxon>Metazoa</taxon>
        <taxon>Ecdysozoa</taxon>
        <taxon>Arthropoda</taxon>
        <taxon>Hexapoda</taxon>
        <taxon>Insecta</taxon>
        <taxon>Pterygota</taxon>
        <taxon>Neoptera</taxon>
        <taxon>Endopterygota</taxon>
        <taxon>Diptera</taxon>
        <taxon>Nematocera</taxon>
        <taxon>Chironomoidea</taxon>
        <taxon>Chironomidae</taxon>
        <taxon>Clunio</taxon>
    </lineage>
</organism>
<gene>
    <name evidence="1" type="ORF">CLUMA_CG006422</name>
</gene>
<evidence type="ECO:0000313" key="2">
    <source>
        <dbReference type="Proteomes" id="UP000183832"/>
    </source>
</evidence>
<sequence length="99" mass="11441">MKNGELLRYLLMKPRTDYIIQLLTKSSSFIEKQIFSVETSKIPEIFLKKLLQANKHANLNEEPPIKNVAGMSGVNEENYKKTLEKPFKTLASELYCHLL</sequence>